<feature type="compositionally biased region" description="Gly residues" evidence="1">
    <location>
        <begin position="27"/>
        <end position="36"/>
    </location>
</feature>
<feature type="compositionally biased region" description="Polar residues" evidence="1">
    <location>
        <begin position="469"/>
        <end position="479"/>
    </location>
</feature>
<feature type="compositionally biased region" description="Basic and acidic residues" evidence="1">
    <location>
        <begin position="354"/>
        <end position="375"/>
    </location>
</feature>
<feature type="compositionally biased region" description="Low complexity" evidence="1">
    <location>
        <begin position="210"/>
        <end position="228"/>
    </location>
</feature>
<feature type="compositionally biased region" description="Low complexity" evidence="1">
    <location>
        <begin position="539"/>
        <end position="548"/>
    </location>
</feature>
<feature type="region of interest" description="Disordered" evidence="1">
    <location>
        <begin position="1"/>
        <end position="282"/>
    </location>
</feature>
<name>A0A5C3L006_COPMA</name>
<feature type="compositionally biased region" description="Basic and acidic residues" evidence="1">
    <location>
        <begin position="233"/>
        <end position="245"/>
    </location>
</feature>
<feature type="compositionally biased region" description="Basic and acidic residues" evidence="1">
    <location>
        <begin position="168"/>
        <end position="191"/>
    </location>
</feature>
<feature type="region of interest" description="Disordered" evidence="1">
    <location>
        <begin position="307"/>
        <end position="635"/>
    </location>
</feature>
<keyword evidence="3" id="KW-1185">Reference proteome</keyword>
<proteinExistence type="predicted"/>
<dbReference type="AlphaFoldDB" id="A0A5C3L006"/>
<evidence type="ECO:0000256" key="1">
    <source>
        <dbReference type="SAM" id="MobiDB-lite"/>
    </source>
</evidence>
<gene>
    <name evidence="2" type="ORF">FA15DRAFT_299155</name>
</gene>
<accession>A0A5C3L006</accession>
<feature type="compositionally biased region" description="Acidic residues" evidence="1">
    <location>
        <begin position="142"/>
        <end position="154"/>
    </location>
</feature>
<feature type="compositionally biased region" description="Basic and acidic residues" evidence="1">
    <location>
        <begin position="595"/>
        <end position="611"/>
    </location>
</feature>
<evidence type="ECO:0000313" key="2">
    <source>
        <dbReference type="EMBL" id="TFK26302.1"/>
    </source>
</evidence>
<dbReference type="EMBL" id="ML210176">
    <property type="protein sequence ID" value="TFK26302.1"/>
    <property type="molecule type" value="Genomic_DNA"/>
</dbReference>
<feature type="compositionally biased region" description="Acidic residues" evidence="1">
    <location>
        <begin position="612"/>
        <end position="626"/>
    </location>
</feature>
<sequence length="635" mass="69840">MSSNSPFQYGGDASGSNSYSAYSPPGTSGGYLGGGGYEEDSGRPMTSAGRKGGDGNPFRQLTEQQKQQQQAGPPPTYDPNSSTSRNPYASPPPQSSYGYDSYGGKPPQSSYGYGAGASYGGPPPQSSYGYGYDDSSRGHGLEEEEEEDESDAEDVFAFLPPTTAEVEEERKQKERQEREREEYERRRREQEQAQVMQHAHLLGAAGLRHSMSQSQSQARSQQPFASSSTQGQLKEEESRRVREEPATFAFTVDSADSAGYSGSTAKRPPPTGTTDGDYGVYQAREHERHMQTQYPRYGVETPYQGVYRYDPPVSPPSTESTNSFDVIASRHPSRAGAGEKADKGDEGGGGYRMTRLDPRKSLEREEREKKEREEKGEDESVTVTASFDANKDSPVLKEGDITDVTLDPDTLVVRQNADGTPTLNKEKGRQVDEEKQDEDLDELQAKKKEKAPLGSGGGSFGKHWEHFQPNPSRFNSNSGPYKRHREYHYNQAYPQYANTGRTTARSDTEGDNSSTPLGGMTAVGVPEGRSRRRRKRGKSSQGPGSRQGTAMADERLGTAVTEGTNYLAGSEYTGDRPVSSGRLGTGHASLGYLEKASRSELEEYQEQRDDHPDDPDEYDDYEDDYDAESREGSIK</sequence>
<organism evidence="2 3">
    <name type="scientific">Coprinopsis marcescibilis</name>
    <name type="common">Agaric fungus</name>
    <name type="synonym">Psathyrella marcescibilis</name>
    <dbReference type="NCBI Taxonomy" id="230819"/>
    <lineage>
        <taxon>Eukaryota</taxon>
        <taxon>Fungi</taxon>
        <taxon>Dikarya</taxon>
        <taxon>Basidiomycota</taxon>
        <taxon>Agaricomycotina</taxon>
        <taxon>Agaricomycetes</taxon>
        <taxon>Agaricomycetidae</taxon>
        <taxon>Agaricales</taxon>
        <taxon>Agaricineae</taxon>
        <taxon>Psathyrellaceae</taxon>
        <taxon>Coprinopsis</taxon>
    </lineage>
</organism>
<dbReference type="OrthoDB" id="3071458at2759"/>
<feature type="compositionally biased region" description="Basic and acidic residues" evidence="1">
    <location>
        <begin position="389"/>
        <end position="400"/>
    </location>
</feature>
<dbReference type="Proteomes" id="UP000307440">
    <property type="component" value="Unassembled WGS sequence"/>
</dbReference>
<feature type="compositionally biased region" description="Polar residues" evidence="1">
    <location>
        <begin position="78"/>
        <end position="87"/>
    </location>
</feature>
<protein>
    <submittedName>
        <fullName evidence="2">Uncharacterized protein</fullName>
    </submittedName>
</protein>
<feature type="compositionally biased region" description="Basic and acidic residues" evidence="1">
    <location>
        <begin position="337"/>
        <end position="346"/>
    </location>
</feature>
<reference evidence="2 3" key="1">
    <citation type="journal article" date="2019" name="Nat. Ecol. Evol.">
        <title>Megaphylogeny resolves global patterns of mushroom evolution.</title>
        <authorList>
            <person name="Varga T."/>
            <person name="Krizsan K."/>
            <person name="Foldi C."/>
            <person name="Dima B."/>
            <person name="Sanchez-Garcia M."/>
            <person name="Sanchez-Ramirez S."/>
            <person name="Szollosi G.J."/>
            <person name="Szarkandi J.G."/>
            <person name="Papp V."/>
            <person name="Albert L."/>
            <person name="Andreopoulos W."/>
            <person name="Angelini C."/>
            <person name="Antonin V."/>
            <person name="Barry K.W."/>
            <person name="Bougher N.L."/>
            <person name="Buchanan P."/>
            <person name="Buyck B."/>
            <person name="Bense V."/>
            <person name="Catcheside P."/>
            <person name="Chovatia M."/>
            <person name="Cooper J."/>
            <person name="Damon W."/>
            <person name="Desjardin D."/>
            <person name="Finy P."/>
            <person name="Geml J."/>
            <person name="Haridas S."/>
            <person name="Hughes K."/>
            <person name="Justo A."/>
            <person name="Karasinski D."/>
            <person name="Kautmanova I."/>
            <person name="Kiss B."/>
            <person name="Kocsube S."/>
            <person name="Kotiranta H."/>
            <person name="LaButti K.M."/>
            <person name="Lechner B.E."/>
            <person name="Liimatainen K."/>
            <person name="Lipzen A."/>
            <person name="Lukacs Z."/>
            <person name="Mihaltcheva S."/>
            <person name="Morgado L.N."/>
            <person name="Niskanen T."/>
            <person name="Noordeloos M.E."/>
            <person name="Ohm R.A."/>
            <person name="Ortiz-Santana B."/>
            <person name="Ovrebo C."/>
            <person name="Racz N."/>
            <person name="Riley R."/>
            <person name="Savchenko A."/>
            <person name="Shiryaev A."/>
            <person name="Soop K."/>
            <person name="Spirin V."/>
            <person name="Szebenyi C."/>
            <person name="Tomsovsky M."/>
            <person name="Tulloss R.E."/>
            <person name="Uehling J."/>
            <person name="Grigoriev I.V."/>
            <person name="Vagvolgyi C."/>
            <person name="Papp T."/>
            <person name="Martin F.M."/>
            <person name="Miettinen O."/>
            <person name="Hibbett D.S."/>
            <person name="Nagy L.G."/>
        </authorList>
    </citation>
    <scope>NUCLEOTIDE SEQUENCE [LARGE SCALE GENOMIC DNA]</scope>
    <source>
        <strain evidence="2 3">CBS 121175</strain>
    </source>
</reference>
<feature type="compositionally biased region" description="Polar residues" evidence="1">
    <location>
        <begin position="492"/>
        <end position="516"/>
    </location>
</feature>
<feature type="compositionally biased region" description="Basic and acidic residues" evidence="1">
    <location>
        <begin position="424"/>
        <end position="433"/>
    </location>
</feature>
<evidence type="ECO:0000313" key="3">
    <source>
        <dbReference type="Proteomes" id="UP000307440"/>
    </source>
</evidence>